<protein>
    <submittedName>
        <fullName evidence="1">Uncharacterized protein</fullName>
    </submittedName>
</protein>
<keyword evidence="2" id="KW-1185">Reference proteome</keyword>
<dbReference type="AlphaFoldDB" id="A0A1T5BXP4"/>
<evidence type="ECO:0000313" key="1">
    <source>
        <dbReference type="EMBL" id="SKB51926.1"/>
    </source>
</evidence>
<reference evidence="2" key="1">
    <citation type="submission" date="2017-02" db="EMBL/GenBank/DDBJ databases">
        <authorList>
            <person name="Varghese N."/>
            <person name="Submissions S."/>
        </authorList>
    </citation>
    <scope>NUCLEOTIDE SEQUENCE [LARGE SCALE GENOMIC DNA]</scope>
    <source>
        <strain evidence="2">UM2</strain>
    </source>
</reference>
<organism evidence="1 2">
    <name type="scientific">Rhizorhabdus histidinilytica</name>
    <dbReference type="NCBI Taxonomy" id="439228"/>
    <lineage>
        <taxon>Bacteria</taxon>
        <taxon>Pseudomonadati</taxon>
        <taxon>Pseudomonadota</taxon>
        <taxon>Alphaproteobacteria</taxon>
        <taxon>Sphingomonadales</taxon>
        <taxon>Sphingomonadaceae</taxon>
        <taxon>Rhizorhabdus</taxon>
    </lineage>
</organism>
<proteinExistence type="predicted"/>
<sequence length="153" mass="16728">MSGDSTDEIIAGMAERSSSRRLATQDVKGAAARLSRVARSLPRYVQAKKLARDRVAYYWTVPPSSRPDIKVRSLALGADRDAAVAIANRMLTDADAALAKTGQRGLAHRTELARRFAALDALSRERTLTSEETDELEQVMVDLGMIQPEQDDG</sequence>
<gene>
    <name evidence="1" type="ORF">SAMN06295920_103367</name>
</gene>
<name>A0A1T5BXP4_9SPHN</name>
<dbReference type="EMBL" id="FUYM01000003">
    <property type="protein sequence ID" value="SKB51926.1"/>
    <property type="molecule type" value="Genomic_DNA"/>
</dbReference>
<accession>A0A1T5BXP4</accession>
<dbReference type="STRING" id="439228.SAMN06295920_103367"/>
<evidence type="ECO:0000313" key="2">
    <source>
        <dbReference type="Proteomes" id="UP000189818"/>
    </source>
</evidence>
<dbReference type="RefSeq" id="WP_079647713.1">
    <property type="nucleotide sequence ID" value="NZ_FUYM01000003.1"/>
</dbReference>
<dbReference type="Proteomes" id="UP000189818">
    <property type="component" value="Unassembled WGS sequence"/>
</dbReference>